<dbReference type="RefSeq" id="WP_308711444.1">
    <property type="nucleotide sequence ID" value="NZ_JAVHUY010000005.1"/>
</dbReference>
<proteinExistence type="predicted"/>
<feature type="domain" description="Response regulatory" evidence="3">
    <location>
        <begin position="3"/>
        <end position="119"/>
    </location>
</feature>
<comment type="caution">
    <text evidence="4">The sequence shown here is derived from an EMBL/GenBank/DDBJ whole genome shotgun (WGS) entry which is preliminary data.</text>
</comment>
<reference evidence="4 5" key="1">
    <citation type="submission" date="2023-08" db="EMBL/GenBank/DDBJ databases">
        <title>Phytohabitans sansha sp. nov., isolated from marine sediment.</title>
        <authorList>
            <person name="Zhao Y."/>
            <person name="Yi K."/>
        </authorList>
    </citation>
    <scope>NUCLEOTIDE SEQUENCE [LARGE SCALE GENOMIC DNA]</scope>
    <source>
        <strain evidence="4 5">ZYX-F-186</strain>
    </source>
</reference>
<evidence type="ECO:0000313" key="5">
    <source>
        <dbReference type="Proteomes" id="UP001230908"/>
    </source>
</evidence>
<dbReference type="InterPro" id="IPR016032">
    <property type="entry name" value="Sig_transdc_resp-reg_C-effctor"/>
</dbReference>
<dbReference type="Proteomes" id="UP001230908">
    <property type="component" value="Unassembled WGS sequence"/>
</dbReference>
<sequence>MIRVLVAEDQNLIRGALVALLSLEPDITVVAETARGDTILAEIEHSRPNVAVVDIDLPGMDGIVAAQRLKDAGSPVRILVLTSVGTPGNFDRAMQAGVAGFLVKDAPSDRLSRAIRDVHAGRRVIDVELADAAGGPAPVAAARVSAGPLSSRERGILAALREGASLPSLRSVFGLSSATLQAHLAAAQSKTGSRSSADAARVAYENGWL</sequence>
<evidence type="ECO:0000259" key="3">
    <source>
        <dbReference type="PROSITE" id="PS50110"/>
    </source>
</evidence>
<organism evidence="4 5">
    <name type="scientific">Phytohabitans maris</name>
    <dbReference type="NCBI Taxonomy" id="3071409"/>
    <lineage>
        <taxon>Bacteria</taxon>
        <taxon>Bacillati</taxon>
        <taxon>Actinomycetota</taxon>
        <taxon>Actinomycetes</taxon>
        <taxon>Micromonosporales</taxon>
        <taxon>Micromonosporaceae</taxon>
    </lineage>
</organism>
<gene>
    <name evidence="4" type="ORF">RB614_06465</name>
</gene>
<protein>
    <submittedName>
        <fullName evidence="4">Response regulator transcription factor</fullName>
    </submittedName>
</protein>
<feature type="modified residue" description="4-aspartylphosphate" evidence="2">
    <location>
        <position position="54"/>
    </location>
</feature>
<dbReference type="PANTHER" id="PTHR43214">
    <property type="entry name" value="TWO-COMPONENT RESPONSE REGULATOR"/>
    <property type="match status" value="1"/>
</dbReference>
<dbReference type="SMART" id="SM00421">
    <property type="entry name" value="HTH_LUXR"/>
    <property type="match status" value="1"/>
</dbReference>
<keyword evidence="1" id="KW-0238">DNA-binding</keyword>
<dbReference type="PANTHER" id="PTHR43214:SF42">
    <property type="entry name" value="TRANSCRIPTIONAL REGULATORY PROTEIN DESR"/>
    <property type="match status" value="1"/>
</dbReference>
<dbReference type="Pfam" id="PF00072">
    <property type="entry name" value="Response_reg"/>
    <property type="match status" value="1"/>
</dbReference>
<dbReference type="InterPro" id="IPR000792">
    <property type="entry name" value="Tscrpt_reg_LuxR_C"/>
</dbReference>
<keyword evidence="2" id="KW-0597">Phosphoprotein</keyword>
<dbReference type="InterPro" id="IPR011006">
    <property type="entry name" value="CheY-like_superfamily"/>
</dbReference>
<evidence type="ECO:0000256" key="2">
    <source>
        <dbReference type="PROSITE-ProRule" id="PRU00169"/>
    </source>
</evidence>
<dbReference type="InterPro" id="IPR001789">
    <property type="entry name" value="Sig_transdc_resp-reg_receiver"/>
</dbReference>
<dbReference type="EMBL" id="JAVHUY010000005">
    <property type="protein sequence ID" value="MDQ7904165.1"/>
    <property type="molecule type" value="Genomic_DNA"/>
</dbReference>
<evidence type="ECO:0000256" key="1">
    <source>
        <dbReference type="ARBA" id="ARBA00023125"/>
    </source>
</evidence>
<dbReference type="PROSITE" id="PS50110">
    <property type="entry name" value="RESPONSE_REGULATORY"/>
    <property type="match status" value="1"/>
</dbReference>
<dbReference type="SUPFAM" id="SSF52172">
    <property type="entry name" value="CheY-like"/>
    <property type="match status" value="1"/>
</dbReference>
<dbReference type="InterPro" id="IPR039420">
    <property type="entry name" value="WalR-like"/>
</dbReference>
<evidence type="ECO:0000313" key="4">
    <source>
        <dbReference type="EMBL" id="MDQ7904165.1"/>
    </source>
</evidence>
<name>A0ABU0ZAV7_9ACTN</name>
<dbReference type="SMART" id="SM00448">
    <property type="entry name" value="REC"/>
    <property type="match status" value="1"/>
</dbReference>
<keyword evidence="5" id="KW-1185">Reference proteome</keyword>
<dbReference type="Gene3D" id="3.40.50.2300">
    <property type="match status" value="1"/>
</dbReference>
<accession>A0ABU0ZAV7</accession>
<dbReference type="SUPFAM" id="SSF46894">
    <property type="entry name" value="C-terminal effector domain of the bipartite response regulators"/>
    <property type="match status" value="1"/>
</dbReference>